<evidence type="ECO:0000313" key="2">
    <source>
        <dbReference type="EMBL" id="OJH49389.1"/>
    </source>
</evidence>
<dbReference type="RefSeq" id="WP_072360129.1">
    <property type="nucleotide sequence ID" value="NZ_FXBN01000003.1"/>
</dbReference>
<protein>
    <submittedName>
        <fullName evidence="2">Uncharacterized protein</fullName>
    </submittedName>
</protein>
<dbReference type="Pfam" id="PF23960">
    <property type="entry name" value="DUF7289"/>
    <property type="match status" value="1"/>
</dbReference>
<dbReference type="InterPro" id="IPR055713">
    <property type="entry name" value="DUF7289"/>
</dbReference>
<dbReference type="EMBL" id="RJJH01000010">
    <property type="protein sequence ID" value="RNI11503.1"/>
    <property type="molecule type" value="Genomic_DNA"/>
</dbReference>
<sequence>MRIVPKKIFKSERAVSEVVDTILILGIMLIAISIIGVAGYPALQNIQEHGHTENIKQSHIILCENVNKVIFGIAPSQSVELKMYGGNVLTSGTSTINVTMQTWNSSSTPAGLENQTFKRQMREIKHSYEGTAVAYENTGVWARYGNGGTIIVKKPEFVLSDNNMIIPVAAVMGSNGISGEGLIRVIADAGDSSVFSYENVSSVDITVKSDYYAGWETYLNETMGMKVINRDETNTTVNLRKEDFSENIDVYITHSPMKVRVE</sequence>
<dbReference type="Proteomes" id="UP000278252">
    <property type="component" value="Unassembled WGS sequence"/>
</dbReference>
<feature type="transmembrane region" description="Helical" evidence="1">
    <location>
        <begin position="21"/>
        <end position="43"/>
    </location>
</feature>
<dbReference type="Proteomes" id="UP000193969">
    <property type="component" value="Unassembled WGS sequence"/>
</dbReference>
<reference evidence="6" key="3">
    <citation type="submission" date="2017-04" db="EMBL/GenBank/DDBJ databases">
        <authorList>
            <person name="Varghese N."/>
            <person name="Submissions S."/>
        </authorList>
    </citation>
    <scope>NUCLEOTIDE SEQUENCE [LARGE SCALE GENOMIC DNA]</scope>
    <source>
        <strain evidence="6">FDF-1</strain>
    </source>
</reference>
<keyword evidence="1" id="KW-0472">Membrane</keyword>
<name>A0A1L9C4D1_9EURY</name>
<evidence type="ECO:0000313" key="6">
    <source>
        <dbReference type="Proteomes" id="UP000193969"/>
    </source>
</evidence>
<evidence type="ECO:0000313" key="7">
    <source>
        <dbReference type="Proteomes" id="UP000278252"/>
    </source>
</evidence>
<dbReference type="AlphaFoldDB" id="A0A1L9C4D1"/>
<keyword evidence="1" id="KW-1133">Transmembrane helix</keyword>
<dbReference type="OrthoDB" id="118051at2157"/>
<evidence type="ECO:0000256" key="1">
    <source>
        <dbReference type="SAM" id="Phobius"/>
    </source>
</evidence>
<keyword evidence="6" id="KW-1185">Reference proteome</keyword>
<reference evidence="2 5" key="1">
    <citation type="submission" date="2014-12" db="EMBL/GenBank/DDBJ databases">
        <title>The genome sequence of Methanohalophilus portucalensis strain FDF1.</title>
        <authorList>
            <person name="Lai M.-C."/>
            <person name="Lai S.-J."/>
        </authorList>
    </citation>
    <scope>NUCLEOTIDE SEQUENCE [LARGE SCALE GENOMIC DNA]</scope>
    <source>
        <strain evidence="2 5">FDF-1</strain>
    </source>
</reference>
<gene>
    <name evidence="3" type="ORF">EFE41_04595</name>
    <name evidence="2" type="ORF">MPF_1256</name>
    <name evidence="4" type="ORF">SAMN06264941_1612</name>
</gene>
<evidence type="ECO:0000313" key="4">
    <source>
        <dbReference type="EMBL" id="SMH41222.1"/>
    </source>
</evidence>
<proteinExistence type="predicted"/>
<reference evidence="4" key="2">
    <citation type="submission" date="2017-04" db="EMBL/GenBank/DDBJ databases">
        <authorList>
            <person name="Afonso C.L."/>
            <person name="Miller P.J."/>
            <person name="Scott M.A."/>
            <person name="Spackman E."/>
            <person name="Goraichik I."/>
            <person name="Dimitrov K.M."/>
            <person name="Suarez D.L."/>
            <person name="Swayne D.E."/>
        </authorList>
    </citation>
    <scope>NUCLEOTIDE SEQUENCE [LARGE SCALE GENOMIC DNA]</scope>
    <source>
        <strain evidence="4">FDF-1</strain>
    </source>
</reference>
<dbReference type="EMBL" id="FXBN01000003">
    <property type="protein sequence ID" value="SMH41222.1"/>
    <property type="molecule type" value="Genomic_DNA"/>
</dbReference>
<organism evidence="2 5">
    <name type="scientific">Methanohalophilus portucalensis FDF-1</name>
    <dbReference type="NCBI Taxonomy" id="523843"/>
    <lineage>
        <taxon>Archaea</taxon>
        <taxon>Methanobacteriati</taxon>
        <taxon>Methanobacteriota</taxon>
        <taxon>Stenosarchaea group</taxon>
        <taxon>Methanomicrobia</taxon>
        <taxon>Methanosarcinales</taxon>
        <taxon>Methanosarcinaceae</taxon>
        <taxon>Methanohalophilus</taxon>
    </lineage>
</organism>
<dbReference type="EMBL" id="JWTK01000003">
    <property type="protein sequence ID" value="OJH49389.1"/>
    <property type="molecule type" value="Genomic_DNA"/>
</dbReference>
<evidence type="ECO:0000313" key="3">
    <source>
        <dbReference type="EMBL" id="RNI11503.1"/>
    </source>
</evidence>
<dbReference type="Proteomes" id="UP000185713">
    <property type="component" value="Unassembled WGS sequence"/>
</dbReference>
<accession>A0A1L9C4D1</accession>
<evidence type="ECO:0000313" key="5">
    <source>
        <dbReference type="Proteomes" id="UP000185713"/>
    </source>
</evidence>
<reference evidence="3 7" key="4">
    <citation type="submission" date="2018-10" db="EMBL/GenBank/DDBJ databases">
        <title>Cultivation of a novel Methanohalophilus strain from Kebrit Deep of the Red Sea and a genomic comparison of members of the genus Methanohalophilus.</title>
        <authorList>
            <person name="Guan Y."/>
            <person name="Ngugi D.K."/>
            <person name="Stingl U."/>
        </authorList>
    </citation>
    <scope>NUCLEOTIDE SEQUENCE [LARGE SCALE GENOMIC DNA]</scope>
    <source>
        <strain evidence="3 7">DSM 7471</strain>
    </source>
</reference>
<keyword evidence="1" id="KW-0812">Transmembrane</keyword>
<dbReference type="STRING" id="523843.SAMN06264941_1612"/>